<dbReference type="AlphaFoldDB" id="A0A9N9TUH6"/>
<organism evidence="2 3">
    <name type="scientific">Phyllotreta striolata</name>
    <name type="common">Striped flea beetle</name>
    <name type="synonym">Crioceris striolata</name>
    <dbReference type="NCBI Taxonomy" id="444603"/>
    <lineage>
        <taxon>Eukaryota</taxon>
        <taxon>Metazoa</taxon>
        <taxon>Ecdysozoa</taxon>
        <taxon>Arthropoda</taxon>
        <taxon>Hexapoda</taxon>
        <taxon>Insecta</taxon>
        <taxon>Pterygota</taxon>
        <taxon>Neoptera</taxon>
        <taxon>Endopterygota</taxon>
        <taxon>Coleoptera</taxon>
        <taxon>Polyphaga</taxon>
        <taxon>Cucujiformia</taxon>
        <taxon>Chrysomeloidea</taxon>
        <taxon>Chrysomelidae</taxon>
        <taxon>Galerucinae</taxon>
        <taxon>Alticini</taxon>
        <taxon>Phyllotreta</taxon>
    </lineage>
</organism>
<keyword evidence="3" id="KW-1185">Reference proteome</keyword>
<feature type="region of interest" description="Disordered" evidence="1">
    <location>
        <begin position="349"/>
        <end position="371"/>
    </location>
</feature>
<evidence type="ECO:0000313" key="2">
    <source>
        <dbReference type="EMBL" id="CAG9862832.1"/>
    </source>
</evidence>
<feature type="region of interest" description="Disordered" evidence="1">
    <location>
        <begin position="292"/>
        <end position="318"/>
    </location>
</feature>
<name>A0A9N9TUH6_PHYSR</name>
<proteinExistence type="predicted"/>
<reference evidence="2" key="1">
    <citation type="submission" date="2022-01" db="EMBL/GenBank/DDBJ databases">
        <authorList>
            <person name="King R."/>
        </authorList>
    </citation>
    <scope>NUCLEOTIDE SEQUENCE</scope>
</reference>
<evidence type="ECO:0000313" key="3">
    <source>
        <dbReference type="Proteomes" id="UP001153712"/>
    </source>
</evidence>
<dbReference type="EMBL" id="OU900099">
    <property type="protein sequence ID" value="CAG9862832.1"/>
    <property type="molecule type" value="Genomic_DNA"/>
</dbReference>
<evidence type="ECO:0000256" key="1">
    <source>
        <dbReference type="SAM" id="MobiDB-lite"/>
    </source>
</evidence>
<gene>
    <name evidence="2" type="ORF">PHYEVI_LOCUS9138</name>
</gene>
<protein>
    <submittedName>
        <fullName evidence="2">Uncharacterized protein</fullName>
    </submittedName>
</protein>
<accession>A0A9N9TUH6</accession>
<dbReference type="Proteomes" id="UP001153712">
    <property type="component" value="Chromosome 6"/>
</dbReference>
<sequence>MSSNTNPVVSSSNEYDFSYCTSSACMDIFCSSNNRTCSSESRKNSVEVDLLSGQDNDIFTSVGRYSTNFLDETPEPDWPHFDDSENSLIENRNAKHPESNTDVVFKNIEKRFPTNCNNLHLPLKCNGDSNIDNETTGLFENLAKILNHPRTDKETLEAMKLLKDLYRILCDSLSNKEKDDSGRFSWTENDLSKGSVEKVHFDADIAPCPKTAKCPEKEEKKSCLTTEVDSQAKNNALNKNQNIDLKVKVKRDMKKGPLKAVYPVVSMTKNQNFDDAFSKRVINMSTPKQAVRLNPSQTSTPRIVSSKTNSNRSSLQSKPIVSKPIVSRPIVRRNSFTEGRTTNIQIRKRSSSLDKAREVQPASKLKPSSPLRSALRENLNTSGSKFGFRGSNKSVTFGPNKENYF</sequence>